<evidence type="ECO:0000313" key="13">
    <source>
        <dbReference type="Proteomes" id="UP000325517"/>
    </source>
</evidence>
<dbReference type="Proteomes" id="UP000325517">
    <property type="component" value="Chromosome"/>
</dbReference>
<proteinExistence type="predicted"/>
<accession>A0A5J6SJJ5</accession>
<keyword evidence="9" id="KW-0812">Transmembrane</keyword>
<feature type="transmembrane region" description="Helical" evidence="9">
    <location>
        <begin position="45"/>
        <end position="63"/>
    </location>
</feature>
<dbReference type="AlphaFoldDB" id="A0A5J6SJJ5"/>
<dbReference type="InterPro" id="IPR036097">
    <property type="entry name" value="HisK_dim/P_sf"/>
</dbReference>
<dbReference type="SMART" id="SM00387">
    <property type="entry name" value="HATPase_c"/>
    <property type="match status" value="1"/>
</dbReference>
<dbReference type="InterPro" id="IPR000700">
    <property type="entry name" value="PAS-assoc_C"/>
</dbReference>
<name>A0A5J6SJJ5_9BACI</name>
<dbReference type="CDD" id="cd00075">
    <property type="entry name" value="HATPase"/>
    <property type="match status" value="1"/>
</dbReference>
<dbReference type="NCBIfam" id="TIGR00229">
    <property type="entry name" value="sensory_box"/>
    <property type="match status" value="1"/>
</dbReference>
<keyword evidence="3" id="KW-0597">Phosphoprotein</keyword>
<dbReference type="InterPro" id="IPR003594">
    <property type="entry name" value="HATPase_dom"/>
</dbReference>
<dbReference type="PROSITE" id="PS50113">
    <property type="entry name" value="PAC"/>
    <property type="match status" value="1"/>
</dbReference>
<evidence type="ECO:0000256" key="2">
    <source>
        <dbReference type="ARBA" id="ARBA00012438"/>
    </source>
</evidence>
<keyword evidence="13" id="KW-1185">Reference proteome</keyword>
<dbReference type="InterPro" id="IPR005467">
    <property type="entry name" value="His_kinase_dom"/>
</dbReference>
<keyword evidence="7" id="KW-0067">ATP-binding</keyword>
<dbReference type="EMBL" id="CP031223">
    <property type="protein sequence ID" value="QFF98061.1"/>
    <property type="molecule type" value="Genomic_DNA"/>
</dbReference>
<dbReference type="GO" id="GO:0000155">
    <property type="term" value="F:phosphorelay sensor kinase activity"/>
    <property type="evidence" value="ECO:0007669"/>
    <property type="project" value="InterPro"/>
</dbReference>
<keyword evidence="5" id="KW-0547">Nucleotide-binding</keyword>
<dbReference type="Gene3D" id="1.10.287.130">
    <property type="match status" value="1"/>
</dbReference>
<dbReference type="Pfam" id="PF02518">
    <property type="entry name" value="HATPase_c"/>
    <property type="match status" value="1"/>
</dbReference>
<reference evidence="12 13" key="1">
    <citation type="submission" date="2018-07" db="EMBL/GenBank/DDBJ databases">
        <title>Complete genome sequence of Psychrobacillus sp. PB01, isolated from iceberg, and comparative genome analysis of Psychrobacillus strains.</title>
        <authorList>
            <person name="Lee P.C."/>
        </authorList>
    </citation>
    <scope>NUCLEOTIDE SEQUENCE [LARGE SCALE GENOMIC DNA]</scope>
    <source>
        <strain evidence="12 13">PB01</strain>
    </source>
</reference>
<evidence type="ECO:0000256" key="4">
    <source>
        <dbReference type="ARBA" id="ARBA00022679"/>
    </source>
</evidence>
<dbReference type="EC" id="2.7.13.3" evidence="2"/>
<dbReference type="SMART" id="SM00388">
    <property type="entry name" value="HisKA"/>
    <property type="match status" value="1"/>
</dbReference>
<keyword evidence="4" id="KW-0808">Transferase</keyword>
<evidence type="ECO:0000256" key="1">
    <source>
        <dbReference type="ARBA" id="ARBA00000085"/>
    </source>
</evidence>
<dbReference type="Pfam" id="PF08448">
    <property type="entry name" value="PAS_4"/>
    <property type="match status" value="1"/>
</dbReference>
<feature type="transmembrane region" description="Helical" evidence="9">
    <location>
        <begin position="7"/>
        <end position="25"/>
    </location>
</feature>
<dbReference type="InterPro" id="IPR004358">
    <property type="entry name" value="Sig_transdc_His_kin-like_C"/>
</dbReference>
<dbReference type="OrthoDB" id="9815750at2"/>
<dbReference type="InterPro" id="IPR003661">
    <property type="entry name" value="HisK_dim/P_dom"/>
</dbReference>
<dbReference type="PANTHER" id="PTHR43065:SF34">
    <property type="entry name" value="SPORULATION KINASE A"/>
    <property type="match status" value="1"/>
</dbReference>
<dbReference type="RefSeq" id="WP_151699006.1">
    <property type="nucleotide sequence ID" value="NZ_CP031223.1"/>
</dbReference>
<evidence type="ECO:0000256" key="6">
    <source>
        <dbReference type="ARBA" id="ARBA00022777"/>
    </source>
</evidence>
<evidence type="ECO:0000256" key="5">
    <source>
        <dbReference type="ARBA" id="ARBA00022741"/>
    </source>
</evidence>
<protein>
    <recommendedName>
        <fullName evidence="2">histidine kinase</fullName>
        <ecNumber evidence="2">2.7.13.3</ecNumber>
    </recommendedName>
</protein>
<organism evidence="12 13">
    <name type="scientific">Psychrobacillus glaciei</name>
    <dbReference type="NCBI Taxonomy" id="2283160"/>
    <lineage>
        <taxon>Bacteria</taxon>
        <taxon>Bacillati</taxon>
        <taxon>Bacillota</taxon>
        <taxon>Bacilli</taxon>
        <taxon>Bacillales</taxon>
        <taxon>Bacillaceae</taxon>
        <taxon>Psychrobacillus</taxon>
    </lineage>
</organism>
<dbReference type="SUPFAM" id="SSF47384">
    <property type="entry name" value="Homodimeric domain of signal transducing histidine kinase"/>
    <property type="match status" value="1"/>
</dbReference>
<dbReference type="SUPFAM" id="SSF55874">
    <property type="entry name" value="ATPase domain of HSP90 chaperone/DNA topoisomerase II/histidine kinase"/>
    <property type="match status" value="1"/>
</dbReference>
<feature type="domain" description="Histidine kinase" evidence="10">
    <location>
        <begin position="218"/>
        <end position="422"/>
    </location>
</feature>
<evidence type="ECO:0000256" key="8">
    <source>
        <dbReference type="ARBA" id="ARBA00023012"/>
    </source>
</evidence>
<evidence type="ECO:0000256" key="3">
    <source>
        <dbReference type="ARBA" id="ARBA00022553"/>
    </source>
</evidence>
<dbReference type="PANTHER" id="PTHR43065">
    <property type="entry name" value="SENSOR HISTIDINE KINASE"/>
    <property type="match status" value="1"/>
</dbReference>
<dbReference type="PRINTS" id="PR00344">
    <property type="entry name" value="BCTRLSENSOR"/>
</dbReference>
<dbReference type="InterPro" id="IPR000014">
    <property type="entry name" value="PAS"/>
</dbReference>
<keyword evidence="9" id="KW-0472">Membrane</keyword>
<evidence type="ECO:0000259" key="10">
    <source>
        <dbReference type="PROSITE" id="PS50109"/>
    </source>
</evidence>
<dbReference type="SUPFAM" id="SSF55785">
    <property type="entry name" value="PYP-like sensor domain (PAS domain)"/>
    <property type="match status" value="1"/>
</dbReference>
<evidence type="ECO:0000256" key="9">
    <source>
        <dbReference type="SAM" id="Phobius"/>
    </source>
</evidence>
<dbReference type="Pfam" id="PF00512">
    <property type="entry name" value="HisKA"/>
    <property type="match status" value="1"/>
</dbReference>
<dbReference type="InterPro" id="IPR036890">
    <property type="entry name" value="HATPase_C_sf"/>
</dbReference>
<dbReference type="CDD" id="cd00082">
    <property type="entry name" value="HisKA"/>
    <property type="match status" value="1"/>
</dbReference>
<evidence type="ECO:0000313" key="12">
    <source>
        <dbReference type="EMBL" id="QFF98061.1"/>
    </source>
</evidence>
<gene>
    <name evidence="12" type="ORF">PB01_04085</name>
</gene>
<dbReference type="Gene3D" id="3.30.565.10">
    <property type="entry name" value="Histidine kinase-like ATPase, C-terminal domain"/>
    <property type="match status" value="1"/>
</dbReference>
<keyword evidence="8" id="KW-0902">Two-component regulatory system</keyword>
<dbReference type="PROSITE" id="PS50109">
    <property type="entry name" value="HIS_KIN"/>
    <property type="match status" value="1"/>
</dbReference>
<dbReference type="InterPro" id="IPR013656">
    <property type="entry name" value="PAS_4"/>
</dbReference>
<dbReference type="KEGG" id="psyo:PB01_04085"/>
<dbReference type="InterPro" id="IPR035965">
    <property type="entry name" value="PAS-like_dom_sf"/>
</dbReference>
<evidence type="ECO:0000256" key="7">
    <source>
        <dbReference type="ARBA" id="ARBA00022840"/>
    </source>
</evidence>
<dbReference type="GO" id="GO:0005524">
    <property type="term" value="F:ATP binding"/>
    <property type="evidence" value="ECO:0007669"/>
    <property type="project" value="UniProtKB-KW"/>
</dbReference>
<sequence>MKPNKDIFRIIPFLYVIIGPIWIIGTDYLISISNFSDEKAILMDKFKGLLFVILTAVLLFVLIKNLRDTKQIEEEKEKLSLLIDAMPDFVLFKDGEGKLLQINKFGSELFELEGIDYKGKTDKEMAEYTDFYHDALIYCIGTDEEAWKEGKISRCEETIPLRDGSDKFFDAFKVPIFNTDGSRKGLVVIGRDITSLKEAESKLRQSEKMSALGELAAGIVHEIRNPLAIIQGYMQMSQAKKINLDEHMDILMDEINRINRIVNELLMIAKPADIVLTNQNINAIVRDVVQLFSMEATQQSKRLNMIDLEQFDTDCNEYKLKQVFINILKNALEAISTDGEVNITIYEKNENYLAIKFEDNGCGMEEADLHNMGDPFYSLKENGIGLGMTVSYSIIEAHKGSIHITSEVNVGTSVEILLPKSKSIPVEKVC</sequence>
<comment type="catalytic activity">
    <reaction evidence="1">
        <text>ATP + protein L-histidine = ADP + protein N-phospho-L-histidine.</text>
        <dbReference type="EC" id="2.7.13.3"/>
    </reaction>
</comment>
<dbReference type="Gene3D" id="3.30.450.20">
    <property type="entry name" value="PAS domain"/>
    <property type="match status" value="1"/>
</dbReference>
<keyword evidence="9" id="KW-1133">Transmembrane helix</keyword>
<feature type="domain" description="PAC" evidence="11">
    <location>
        <begin position="153"/>
        <end position="205"/>
    </location>
</feature>
<keyword evidence="6" id="KW-0418">Kinase</keyword>
<evidence type="ECO:0000259" key="11">
    <source>
        <dbReference type="PROSITE" id="PS50113"/>
    </source>
</evidence>